<dbReference type="Pfam" id="PF02450">
    <property type="entry name" value="LCAT"/>
    <property type="match status" value="2"/>
</dbReference>
<dbReference type="Gene3D" id="3.40.50.1820">
    <property type="entry name" value="alpha/beta hydrolase"/>
    <property type="match status" value="1"/>
</dbReference>
<dbReference type="AlphaFoldDB" id="A0A426ZPB7"/>
<sequence length="401" mass="44618">MAAGHELHPLILVPGLSGNQLEARLTEDYSPPLPAPQAQQAAGWFRIWMDRSLILNSAALRCFAHQLSLVYDPDADDFRNVPGVDTRVPFFGSTEGLRFLDPDHKDSSICMDTLVKSLEEIGYQDSLNLFGAPYDFRYSLAAEGHPSKVATQYLQDLRELVEQASKMNGDKPVIILTHSYGGLLTLHLLNRNPPWWRRKFIKHFIALSAPWGGVVMEMFTFTCGDTMGMSFVDPLIVREQFRRTESNLWLLPSPKAFGDRPLAITSDRNYSATDMAEFLQAIGFQEGVKPYVSRILPLLEEMAAPGVPMTCIVGVGVITPETYLYNGEGKFDEPPEVVYGDGDGLVNLASLLALESEWFDASEQELKVIKIPNATHAGILTQEFAVREIIREVLDVNSAPT</sequence>
<comment type="caution">
    <text evidence="1">The sequence shown here is derived from an EMBL/GenBank/DDBJ whole genome shotgun (WGS) entry which is preliminary data.</text>
</comment>
<evidence type="ECO:0000313" key="2">
    <source>
        <dbReference type="Proteomes" id="UP000287651"/>
    </source>
</evidence>
<gene>
    <name evidence="1" type="ORF">B296_00011552</name>
</gene>
<dbReference type="SUPFAM" id="SSF53474">
    <property type="entry name" value="alpha/beta-Hydrolases"/>
    <property type="match status" value="1"/>
</dbReference>
<protein>
    <submittedName>
        <fullName evidence="1">Uncharacterized protein</fullName>
    </submittedName>
</protein>
<reference evidence="1 2" key="1">
    <citation type="journal article" date="2014" name="Agronomy (Basel)">
        <title>A Draft Genome Sequence for Ensete ventricosum, the Drought-Tolerant Tree Against Hunger.</title>
        <authorList>
            <person name="Harrison J."/>
            <person name="Moore K.A."/>
            <person name="Paszkiewicz K."/>
            <person name="Jones T."/>
            <person name="Grant M."/>
            <person name="Ambacheew D."/>
            <person name="Muzemil S."/>
            <person name="Studholme D.J."/>
        </authorList>
    </citation>
    <scope>NUCLEOTIDE SEQUENCE [LARGE SCALE GENOMIC DNA]</scope>
</reference>
<accession>A0A426ZPB7</accession>
<dbReference type="PANTHER" id="PTHR11440">
    <property type="entry name" value="LECITHIN-CHOLESTEROL ACYLTRANSFERASE-RELATED"/>
    <property type="match status" value="1"/>
</dbReference>
<dbReference type="Proteomes" id="UP000287651">
    <property type="component" value="Unassembled WGS sequence"/>
</dbReference>
<name>A0A426ZPB7_ENSVE</name>
<proteinExistence type="predicted"/>
<organism evidence="1 2">
    <name type="scientific">Ensete ventricosum</name>
    <name type="common">Abyssinian banana</name>
    <name type="synonym">Musa ensete</name>
    <dbReference type="NCBI Taxonomy" id="4639"/>
    <lineage>
        <taxon>Eukaryota</taxon>
        <taxon>Viridiplantae</taxon>
        <taxon>Streptophyta</taxon>
        <taxon>Embryophyta</taxon>
        <taxon>Tracheophyta</taxon>
        <taxon>Spermatophyta</taxon>
        <taxon>Magnoliopsida</taxon>
        <taxon>Liliopsida</taxon>
        <taxon>Zingiberales</taxon>
        <taxon>Musaceae</taxon>
        <taxon>Ensete</taxon>
    </lineage>
</organism>
<evidence type="ECO:0000313" key="1">
    <source>
        <dbReference type="EMBL" id="RRT65836.1"/>
    </source>
</evidence>
<dbReference type="GO" id="GO:0008374">
    <property type="term" value="F:O-acyltransferase activity"/>
    <property type="evidence" value="ECO:0007669"/>
    <property type="project" value="InterPro"/>
</dbReference>
<dbReference type="InterPro" id="IPR003386">
    <property type="entry name" value="LACT/PDAT_acylTrfase"/>
</dbReference>
<dbReference type="GO" id="GO:0006629">
    <property type="term" value="P:lipid metabolic process"/>
    <property type="evidence" value="ECO:0007669"/>
    <property type="project" value="InterPro"/>
</dbReference>
<dbReference type="InterPro" id="IPR029058">
    <property type="entry name" value="AB_hydrolase_fold"/>
</dbReference>
<dbReference type="EMBL" id="AMZH03005667">
    <property type="protein sequence ID" value="RRT65836.1"/>
    <property type="molecule type" value="Genomic_DNA"/>
</dbReference>